<dbReference type="SMART" id="SM00481">
    <property type="entry name" value="POLIIIAc"/>
    <property type="match status" value="1"/>
</dbReference>
<feature type="domain" description="Polymerase/histidinol phosphatase N-terminal" evidence="2">
    <location>
        <begin position="32"/>
        <end position="97"/>
    </location>
</feature>
<evidence type="ECO:0000256" key="1">
    <source>
        <dbReference type="SAM" id="MobiDB-lite"/>
    </source>
</evidence>
<organism evidence="3 4">
    <name type="scientific">Actinoplanes xinjiangensis</name>
    <dbReference type="NCBI Taxonomy" id="512350"/>
    <lineage>
        <taxon>Bacteria</taxon>
        <taxon>Bacillati</taxon>
        <taxon>Actinomycetota</taxon>
        <taxon>Actinomycetes</taxon>
        <taxon>Micromonosporales</taxon>
        <taxon>Micromonosporaceae</taxon>
        <taxon>Actinoplanes</taxon>
    </lineage>
</organism>
<dbReference type="AlphaFoldDB" id="A0A316FTC7"/>
<dbReference type="GO" id="GO:0004534">
    <property type="term" value="F:5'-3' RNA exonuclease activity"/>
    <property type="evidence" value="ECO:0007669"/>
    <property type="project" value="TreeGrafter"/>
</dbReference>
<evidence type="ECO:0000259" key="2">
    <source>
        <dbReference type="SMART" id="SM00481"/>
    </source>
</evidence>
<dbReference type="OrthoDB" id="9804333at2"/>
<evidence type="ECO:0000313" key="3">
    <source>
        <dbReference type="EMBL" id="PWK43572.1"/>
    </source>
</evidence>
<dbReference type="InterPro" id="IPR016195">
    <property type="entry name" value="Pol/histidinol_Pase-like"/>
</dbReference>
<dbReference type="Pfam" id="PF02811">
    <property type="entry name" value="PHP"/>
    <property type="match status" value="1"/>
</dbReference>
<dbReference type="Gene3D" id="3.20.20.140">
    <property type="entry name" value="Metal-dependent hydrolases"/>
    <property type="match status" value="1"/>
</dbReference>
<dbReference type="Proteomes" id="UP000245697">
    <property type="component" value="Unassembled WGS sequence"/>
</dbReference>
<gene>
    <name evidence="3" type="ORF">BC793_113254</name>
</gene>
<dbReference type="EMBL" id="QGGR01000013">
    <property type="protein sequence ID" value="PWK43572.1"/>
    <property type="molecule type" value="Genomic_DNA"/>
</dbReference>
<dbReference type="SUPFAM" id="SSF89550">
    <property type="entry name" value="PHP domain-like"/>
    <property type="match status" value="1"/>
</dbReference>
<reference evidence="3 4" key="1">
    <citation type="submission" date="2018-05" db="EMBL/GenBank/DDBJ databases">
        <title>Genomic Encyclopedia of Archaeal and Bacterial Type Strains, Phase II (KMG-II): from individual species to whole genera.</title>
        <authorList>
            <person name="Goeker M."/>
        </authorList>
    </citation>
    <scope>NUCLEOTIDE SEQUENCE [LARGE SCALE GENOMIC DNA]</scope>
    <source>
        <strain evidence="3 4">DSM 45184</strain>
    </source>
</reference>
<dbReference type="InterPro" id="IPR003141">
    <property type="entry name" value="Pol/His_phosphatase_N"/>
</dbReference>
<comment type="caution">
    <text evidence="3">The sequence shown here is derived from an EMBL/GenBank/DDBJ whole genome shotgun (WGS) entry which is preliminary data.</text>
</comment>
<dbReference type="GO" id="GO:0035312">
    <property type="term" value="F:5'-3' DNA exonuclease activity"/>
    <property type="evidence" value="ECO:0007669"/>
    <property type="project" value="TreeGrafter"/>
</dbReference>
<dbReference type="PANTHER" id="PTHR42924:SF3">
    <property type="entry name" value="POLYMERASE_HISTIDINOL PHOSPHATASE N-TERMINAL DOMAIN-CONTAINING PROTEIN"/>
    <property type="match status" value="1"/>
</dbReference>
<feature type="region of interest" description="Disordered" evidence="1">
    <location>
        <begin position="1"/>
        <end position="25"/>
    </location>
</feature>
<name>A0A316FTC7_9ACTN</name>
<dbReference type="CDD" id="cd07432">
    <property type="entry name" value="PHP_HisPPase"/>
    <property type="match status" value="1"/>
</dbReference>
<accession>A0A316FTC7</accession>
<proteinExistence type="predicted"/>
<dbReference type="InterPro" id="IPR004013">
    <property type="entry name" value="PHP_dom"/>
</dbReference>
<dbReference type="NCBIfam" id="NF038032">
    <property type="entry name" value="CehA_McbA_metalo"/>
    <property type="match status" value="1"/>
</dbReference>
<dbReference type="Pfam" id="PF13263">
    <property type="entry name" value="PHP_C"/>
    <property type="match status" value="1"/>
</dbReference>
<sequence length="346" mass="37286">MVVNGDAAESISRAATSPGKNIQGRERNWYRGDFHVHSQRSHGGELTPDQIVEAACGVGLDFIAITEHNTAEGHVDWESRAGDDLLVILGQEVVTETGHWLALGINSGQLIEGRYGVRDDRIDHSVAQVHQAGGLCVVAHPYTPYPSGTFMYPFHGFDTIEVWNGQWSSDLAWQADNETALAEWGRSLASGIHHGRWRPAIGNSDAHLQGQIGTPQTVVLADELGTDALLVAIRAGHCWIAESASVNLTFVAHARNRTAQVGQRLETGGDDVAVSVEVSGVPSGTVTFHTERGPVHHVDLPREGTASITWTTSAEQSAFVGIEVRHPTHRIAALTNPIGLVRTIVK</sequence>
<keyword evidence="4" id="KW-1185">Reference proteome</keyword>
<dbReference type="RefSeq" id="WP_109597506.1">
    <property type="nucleotide sequence ID" value="NZ_BONA01000064.1"/>
</dbReference>
<protein>
    <submittedName>
        <fullName evidence="3">Putative metal-dependent phosphoesterase TrpH</fullName>
    </submittedName>
</protein>
<evidence type="ECO:0000313" key="4">
    <source>
        <dbReference type="Proteomes" id="UP000245697"/>
    </source>
</evidence>
<dbReference type="PANTHER" id="PTHR42924">
    <property type="entry name" value="EXONUCLEASE"/>
    <property type="match status" value="1"/>
</dbReference>
<dbReference type="InterPro" id="IPR052018">
    <property type="entry name" value="PHP_domain"/>
</dbReference>